<dbReference type="InterPro" id="IPR052949">
    <property type="entry name" value="PA_immunity-related"/>
</dbReference>
<organism evidence="1 2">
    <name type="scientific">Fulvivirga sedimenti</name>
    <dbReference type="NCBI Taxonomy" id="2879465"/>
    <lineage>
        <taxon>Bacteria</taxon>
        <taxon>Pseudomonadati</taxon>
        <taxon>Bacteroidota</taxon>
        <taxon>Cytophagia</taxon>
        <taxon>Cytophagales</taxon>
        <taxon>Fulvivirgaceae</taxon>
        <taxon>Fulvivirga</taxon>
    </lineage>
</organism>
<proteinExistence type="predicted"/>
<name>A0A9X1HLW7_9BACT</name>
<sequence length="188" mass="21835">MAEYYTDKIFDGTAFPEPPAGEFDSCTFRNCNWSNKILNQNVYTDCQFLDCDLSNIHVMDTTFSDSVFTRCKMMGVRFDECNSYLFSVSFHECRLDLSSFFNRRMKRTPIQSCSLKECDFSSADLSETAFHECDLEGAVFENSILEKCDFQTAGKYIIDPERNRLKNAIFSAHNLEGLLMKYHIRVKR</sequence>
<evidence type="ECO:0000313" key="1">
    <source>
        <dbReference type="EMBL" id="MCA6073751.1"/>
    </source>
</evidence>
<dbReference type="EMBL" id="JAIXNE010000001">
    <property type="protein sequence ID" value="MCA6073751.1"/>
    <property type="molecule type" value="Genomic_DNA"/>
</dbReference>
<dbReference type="SUPFAM" id="SSF141571">
    <property type="entry name" value="Pentapeptide repeat-like"/>
    <property type="match status" value="1"/>
</dbReference>
<gene>
    <name evidence="1" type="ORF">LDX50_02675</name>
</gene>
<protein>
    <submittedName>
        <fullName evidence="1">Pentapeptide repeat-containing protein</fullName>
    </submittedName>
</protein>
<dbReference type="PANTHER" id="PTHR42999:SF1">
    <property type="entry name" value="PENTAPEPTIDE REPEAT-CONTAINING PROTEIN"/>
    <property type="match status" value="1"/>
</dbReference>
<dbReference type="PANTHER" id="PTHR42999">
    <property type="entry name" value="ANTIBIOTIC RESISTANCE PROTEIN MCBG"/>
    <property type="match status" value="1"/>
</dbReference>
<dbReference type="Pfam" id="PF00805">
    <property type="entry name" value="Pentapeptide"/>
    <property type="match status" value="1"/>
</dbReference>
<dbReference type="InterPro" id="IPR001646">
    <property type="entry name" value="5peptide_repeat"/>
</dbReference>
<dbReference type="Gene3D" id="2.160.20.80">
    <property type="entry name" value="E3 ubiquitin-protein ligase SopA"/>
    <property type="match status" value="1"/>
</dbReference>
<comment type="caution">
    <text evidence="1">The sequence shown here is derived from an EMBL/GenBank/DDBJ whole genome shotgun (WGS) entry which is preliminary data.</text>
</comment>
<reference evidence="1" key="1">
    <citation type="submission" date="2021-09" db="EMBL/GenBank/DDBJ databases">
        <title>Fulvivirga sp. isolated from coastal sediment.</title>
        <authorList>
            <person name="Yu H."/>
        </authorList>
    </citation>
    <scope>NUCLEOTIDE SEQUENCE</scope>
    <source>
        <strain evidence="1">1062</strain>
    </source>
</reference>
<accession>A0A9X1HLW7</accession>
<dbReference type="AlphaFoldDB" id="A0A9X1HLW7"/>
<evidence type="ECO:0000313" key="2">
    <source>
        <dbReference type="Proteomes" id="UP001139409"/>
    </source>
</evidence>
<dbReference type="Proteomes" id="UP001139409">
    <property type="component" value="Unassembled WGS sequence"/>
</dbReference>
<keyword evidence="2" id="KW-1185">Reference proteome</keyword>